<organism evidence="4 5">
    <name type="scientific">Nephila pilipes</name>
    <name type="common">Giant wood spider</name>
    <name type="synonym">Nephila maculata</name>
    <dbReference type="NCBI Taxonomy" id="299642"/>
    <lineage>
        <taxon>Eukaryota</taxon>
        <taxon>Metazoa</taxon>
        <taxon>Ecdysozoa</taxon>
        <taxon>Arthropoda</taxon>
        <taxon>Chelicerata</taxon>
        <taxon>Arachnida</taxon>
        <taxon>Araneae</taxon>
        <taxon>Araneomorphae</taxon>
        <taxon>Entelegynae</taxon>
        <taxon>Araneoidea</taxon>
        <taxon>Nephilidae</taxon>
        <taxon>Nephila</taxon>
    </lineage>
</organism>
<dbReference type="EMBL" id="BMAW01081333">
    <property type="protein sequence ID" value="GFU23993.1"/>
    <property type="molecule type" value="Genomic_DNA"/>
</dbReference>
<gene>
    <name evidence="4" type="primary">Cfap58</name>
    <name evidence="4" type="ORF">NPIL_256561</name>
</gene>
<keyword evidence="4" id="KW-0282">Flagellum</keyword>
<feature type="coiled-coil region" evidence="2">
    <location>
        <begin position="872"/>
        <end position="899"/>
    </location>
</feature>
<evidence type="ECO:0000313" key="4">
    <source>
        <dbReference type="EMBL" id="GFU23993.1"/>
    </source>
</evidence>
<keyword evidence="4" id="KW-0969">Cilium</keyword>
<sequence length="913" mass="106981">MEEEESSVMSPIEIIVTDEDEDKHDDEGESVKTPVDDSSTHEQEGTADVDTIHLDVASRRESVALQIMDQEYMWLSEFEEKYANIETAFIWKVQFVALSNHFQRCLKELEDEERTSEIVAEFTNLFDKFRTCFAGGHRLYNKLQEMVATKALTDAENLNLKRKLSERENQVSTLQTLIENTTKDVEEEDIEKVKLYQQLIELKEEIEKGKKRLDKEESEEQIKAPITDDTEEEVKIQKLEEELESLKNDFAFSKKREAIVSNNLNEADKRIDSLQNVLTSTKFELQKQITQREKAEKFSTATSENLEKKKGVIQELKSEIQELEKKLEISQSKANSFLKEARKFQKKFDTATHDVDKFRKECDSREGRLKILTTQKSNLELKLQGKQADIVALQMDKASINKEKNELARKASLQENKILELEAKVENLKERISSEQKMVEALQKEHKENEEKINELTRLRNAYMEETKKQQVIIVNLQLDLKGQAENLTTANKNLDAMKLEVTKLQAMLKRVEKARDRIAGEVVELNKIISKLNGEIKGLELQVGESEKTVANLRQQLEEEYAKYKLLGDDERFYRKSCADANRKIEKLSNELTLLNKHILQLKSDNQELDDQRKKLVYQLKNTSDNLDNVKESLKQEKKVCEELSKQIQRKENEEQNLLKNISSLDKVINNLKRKLKNALEDKDTLSTRLNERDALIMSGKERIRLLEQDLSTLDRLLMDRVEDIKLLKLQISEMHRCQTLMEGKVDNLHTTRQDLVEVYRELQDEQLKSKKMEGEIQRPVNFHRWRILEGTDPDRAQLVAKTHALQKQLIQKTGEMDAKMLELREKEQLIQNLREMIRRRSDVAAEEHLMDCKRELNSRMERLKCVTAENNMYENLVGKYRKEVMALREQLRKYKMEEFELKTRPKKKKSV</sequence>
<feature type="coiled-coil region" evidence="2">
    <location>
        <begin position="306"/>
        <end position="340"/>
    </location>
</feature>
<dbReference type="Gene3D" id="1.10.287.1490">
    <property type="match status" value="2"/>
</dbReference>
<feature type="coiled-coil region" evidence="2">
    <location>
        <begin position="818"/>
        <end position="848"/>
    </location>
</feature>
<proteinExistence type="predicted"/>
<evidence type="ECO:0000256" key="1">
    <source>
        <dbReference type="ARBA" id="ARBA00023054"/>
    </source>
</evidence>
<dbReference type="AlphaFoldDB" id="A0A8X6UJM3"/>
<accession>A0A8X6UJM3</accession>
<evidence type="ECO:0000313" key="5">
    <source>
        <dbReference type="Proteomes" id="UP000887013"/>
    </source>
</evidence>
<reference evidence="4" key="1">
    <citation type="submission" date="2020-08" db="EMBL/GenBank/DDBJ databases">
        <title>Multicomponent nature underlies the extraordinary mechanical properties of spider dragline silk.</title>
        <authorList>
            <person name="Kono N."/>
            <person name="Nakamura H."/>
            <person name="Mori M."/>
            <person name="Yoshida Y."/>
            <person name="Ohtoshi R."/>
            <person name="Malay A.D."/>
            <person name="Moran D.A.P."/>
            <person name="Tomita M."/>
            <person name="Numata K."/>
            <person name="Arakawa K."/>
        </authorList>
    </citation>
    <scope>NUCLEOTIDE SEQUENCE</scope>
</reference>
<dbReference type="GO" id="GO:0005856">
    <property type="term" value="C:cytoskeleton"/>
    <property type="evidence" value="ECO:0007669"/>
    <property type="project" value="TreeGrafter"/>
</dbReference>
<name>A0A8X6UJM3_NEPPI</name>
<protein>
    <submittedName>
        <fullName evidence="4">Cilia-and flagella-associated protein 58</fullName>
    </submittedName>
</protein>
<feature type="coiled-coil region" evidence="2">
    <location>
        <begin position="369"/>
        <end position="690"/>
    </location>
</feature>
<dbReference type="OrthoDB" id="264785at2759"/>
<feature type="region of interest" description="Disordered" evidence="3">
    <location>
        <begin position="1"/>
        <end position="46"/>
    </location>
</feature>
<feature type="compositionally biased region" description="Basic and acidic residues" evidence="3">
    <location>
        <begin position="25"/>
        <end position="46"/>
    </location>
</feature>
<dbReference type="Proteomes" id="UP000887013">
    <property type="component" value="Unassembled WGS sequence"/>
</dbReference>
<dbReference type="PANTHER" id="PTHR32083">
    <property type="entry name" value="CILIA AND FLAGELLA-ASSOCIATED PROTEIN 58-RELATED"/>
    <property type="match status" value="1"/>
</dbReference>
<keyword evidence="1 2" id="KW-0175">Coiled coil</keyword>
<evidence type="ECO:0000256" key="2">
    <source>
        <dbReference type="SAM" id="Coils"/>
    </source>
</evidence>
<feature type="coiled-coil region" evidence="2">
    <location>
        <begin position="185"/>
        <end position="256"/>
    </location>
</feature>
<evidence type="ECO:0000256" key="3">
    <source>
        <dbReference type="SAM" id="MobiDB-lite"/>
    </source>
</evidence>
<comment type="caution">
    <text evidence="4">The sequence shown here is derived from an EMBL/GenBank/DDBJ whole genome shotgun (WGS) entry which is preliminary data.</text>
</comment>
<dbReference type="PANTHER" id="PTHR32083:SF0">
    <property type="entry name" value="CILIA AND FLAGELLA-ASSOCIATED PROTEIN 58"/>
    <property type="match status" value="1"/>
</dbReference>
<keyword evidence="4" id="KW-0966">Cell projection</keyword>
<keyword evidence="5" id="KW-1185">Reference proteome</keyword>